<keyword evidence="2" id="KW-0812">Transmembrane</keyword>
<sequence length="171" mass="18364">MAELGGVSRTGALRVVLFVSLGVNLFLAGSWVGTLMRPDMPPPRPRHFQDIVRELQGRIAPASLAKVEGLLGEIDTRIRSGPADPRRMDEKLRALLSAEAFDPAAFTATVDGFLAARAETDRAIARRIAEEMTAIPRADRKVLGEVVLRPPGPPRPPFGLPPGPPSGPPPR</sequence>
<feature type="region of interest" description="Disordered" evidence="1">
    <location>
        <begin position="146"/>
        <end position="171"/>
    </location>
</feature>
<accession>A0ABT5JBG4</accession>
<feature type="transmembrane region" description="Helical" evidence="2">
    <location>
        <begin position="12"/>
        <end position="36"/>
    </location>
</feature>
<keyword evidence="4" id="KW-1185">Reference proteome</keyword>
<comment type="caution">
    <text evidence="3">The sequence shown here is derived from an EMBL/GenBank/DDBJ whole genome shotgun (WGS) entry which is preliminary data.</text>
</comment>
<keyword evidence="2" id="KW-1133">Transmembrane helix</keyword>
<dbReference type="InterPro" id="IPR025961">
    <property type="entry name" value="Metal_resist"/>
</dbReference>
<evidence type="ECO:0000313" key="4">
    <source>
        <dbReference type="Proteomes" id="UP001165652"/>
    </source>
</evidence>
<dbReference type="Proteomes" id="UP001165652">
    <property type="component" value="Unassembled WGS sequence"/>
</dbReference>
<gene>
    <name evidence="3" type="ORF">PQJ73_13905</name>
</gene>
<reference evidence="3" key="1">
    <citation type="journal article" date="2023" name="Microbiol Resour">
        <title>Genome Sequences of Rhodoplanes serenus and Two Thermotolerant Strains, Rhodoplanes tepidamans and 'Rhodoplanes cryptolactis,' Further Refine the Genus.</title>
        <authorList>
            <person name="Rayyan A.A."/>
            <person name="Kyndt J.A."/>
        </authorList>
    </citation>
    <scope>NUCLEOTIDE SEQUENCE</scope>
    <source>
        <strain evidence="3">DSM 9987</strain>
    </source>
</reference>
<name>A0ABT5JBG4_RHOTP</name>
<organism evidence="3 4">
    <name type="scientific">Rhodoplanes tepidamans</name>
    <name type="common">Rhodoplanes cryptolactis</name>
    <dbReference type="NCBI Taxonomy" id="200616"/>
    <lineage>
        <taxon>Bacteria</taxon>
        <taxon>Pseudomonadati</taxon>
        <taxon>Pseudomonadota</taxon>
        <taxon>Alphaproteobacteria</taxon>
        <taxon>Hyphomicrobiales</taxon>
        <taxon>Nitrobacteraceae</taxon>
        <taxon>Rhodoplanes</taxon>
    </lineage>
</organism>
<keyword evidence="2" id="KW-0472">Membrane</keyword>
<protein>
    <submittedName>
        <fullName evidence="3">Periplasmic heavy metal sensor</fullName>
    </submittedName>
</protein>
<reference evidence="3" key="2">
    <citation type="submission" date="2023-02" db="EMBL/GenBank/DDBJ databases">
        <authorList>
            <person name="Rayyan A."/>
            <person name="Meyer T."/>
            <person name="Kyndt J.A."/>
        </authorList>
    </citation>
    <scope>NUCLEOTIDE SEQUENCE</scope>
    <source>
        <strain evidence="3">DSM 9987</strain>
    </source>
</reference>
<evidence type="ECO:0000256" key="2">
    <source>
        <dbReference type="SAM" id="Phobius"/>
    </source>
</evidence>
<dbReference type="EMBL" id="JAQQLI010000019">
    <property type="protein sequence ID" value="MDC7786783.1"/>
    <property type="molecule type" value="Genomic_DNA"/>
</dbReference>
<feature type="compositionally biased region" description="Pro residues" evidence="1">
    <location>
        <begin position="150"/>
        <end position="171"/>
    </location>
</feature>
<evidence type="ECO:0000256" key="1">
    <source>
        <dbReference type="SAM" id="MobiDB-lite"/>
    </source>
</evidence>
<dbReference type="RefSeq" id="WP_272777629.1">
    <property type="nucleotide sequence ID" value="NZ_JAQQLI010000019.1"/>
</dbReference>
<evidence type="ECO:0000313" key="3">
    <source>
        <dbReference type="EMBL" id="MDC7786783.1"/>
    </source>
</evidence>
<proteinExistence type="predicted"/>
<dbReference type="Pfam" id="PF13801">
    <property type="entry name" value="Metal_resist"/>
    <property type="match status" value="1"/>
</dbReference>